<gene>
    <name evidence="3" type="ORF">MELIAE_LOCUS10781</name>
</gene>
<keyword evidence="4" id="KW-1185">Reference proteome</keyword>
<dbReference type="EMBL" id="OV121138">
    <property type="protein sequence ID" value="CAH0561185.1"/>
    <property type="molecule type" value="Genomic_DNA"/>
</dbReference>
<organism evidence="3 4">
    <name type="scientific">Brassicogethes aeneus</name>
    <name type="common">Rape pollen beetle</name>
    <name type="synonym">Meligethes aeneus</name>
    <dbReference type="NCBI Taxonomy" id="1431903"/>
    <lineage>
        <taxon>Eukaryota</taxon>
        <taxon>Metazoa</taxon>
        <taxon>Ecdysozoa</taxon>
        <taxon>Arthropoda</taxon>
        <taxon>Hexapoda</taxon>
        <taxon>Insecta</taxon>
        <taxon>Pterygota</taxon>
        <taxon>Neoptera</taxon>
        <taxon>Endopterygota</taxon>
        <taxon>Coleoptera</taxon>
        <taxon>Polyphaga</taxon>
        <taxon>Cucujiformia</taxon>
        <taxon>Nitidulidae</taxon>
        <taxon>Meligethinae</taxon>
        <taxon>Brassicogethes</taxon>
    </lineage>
</organism>
<proteinExistence type="predicted"/>
<evidence type="ECO:0000259" key="2">
    <source>
        <dbReference type="PROSITE" id="PS50853"/>
    </source>
</evidence>
<dbReference type="InterPro" id="IPR043136">
    <property type="entry name" value="B30.2/SPRY_sf"/>
</dbReference>
<dbReference type="SMART" id="SM00449">
    <property type="entry name" value="SPRY"/>
    <property type="match status" value="1"/>
</dbReference>
<dbReference type="InterPro" id="IPR013783">
    <property type="entry name" value="Ig-like_fold"/>
</dbReference>
<dbReference type="OrthoDB" id="295536at2759"/>
<feature type="domain" description="Fibronectin type-III" evidence="2">
    <location>
        <begin position="74"/>
        <end position="165"/>
    </location>
</feature>
<dbReference type="GO" id="GO:0043005">
    <property type="term" value="C:neuron projection"/>
    <property type="evidence" value="ECO:0007669"/>
    <property type="project" value="TreeGrafter"/>
</dbReference>
<dbReference type="InterPro" id="IPR013320">
    <property type="entry name" value="ConA-like_dom_sf"/>
</dbReference>
<dbReference type="SMART" id="SM00502">
    <property type="entry name" value="BBC"/>
    <property type="match status" value="1"/>
</dbReference>
<dbReference type="CDD" id="cd00063">
    <property type="entry name" value="FN3"/>
    <property type="match status" value="1"/>
</dbReference>
<dbReference type="InterPro" id="IPR003877">
    <property type="entry name" value="SPRY_dom"/>
</dbReference>
<protein>
    <recommendedName>
        <fullName evidence="2">Fibronectin type-III domain-containing protein</fullName>
    </recommendedName>
</protein>
<dbReference type="InterPro" id="IPR003961">
    <property type="entry name" value="FN3_dom"/>
</dbReference>
<dbReference type="Gene3D" id="2.60.120.920">
    <property type="match status" value="1"/>
</dbReference>
<sequence>MFVFVLLQTELSHNLQQLSERAKSTTEFIQRLKGMSDKVNENCEEFEGIVAAQCDALIEALLRRRDQLIECIRQDKELRMRALKEQVATCTSRLQQTTALLQFCIEALKETDSTAFLQEVYCGVETICTVDGLHFRCLYHARVKAFNGSGEGDYSELIGLQTAEVAWFTFDQILSGPGLQYSEDSTTVTGEGWEHRVALGSVGFSRGVHYWEFSVDKFDADTDPAFGKDEKGWAMYIDRQRSWFQHAGAHEQRVEGGIQPGSTIGVLLDLNQHCLSYYVNDEPQGNVAFKNLYGVFYPAISINRGVSVTVHTTLDAPSDAEDT</sequence>
<evidence type="ECO:0000256" key="1">
    <source>
        <dbReference type="ARBA" id="ARBA00023054"/>
    </source>
</evidence>
<name>A0A9P0FMA3_BRAAE</name>
<dbReference type="Gene3D" id="2.60.40.10">
    <property type="entry name" value="Immunoglobulins"/>
    <property type="match status" value="1"/>
</dbReference>
<keyword evidence="1" id="KW-0175">Coiled coil</keyword>
<dbReference type="Proteomes" id="UP001154078">
    <property type="component" value="Chromosome 7"/>
</dbReference>
<dbReference type="SUPFAM" id="SSF49899">
    <property type="entry name" value="Concanavalin A-like lectins/glucanases"/>
    <property type="match status" value="1"/>
</dbReference>
<dbReference type="InterPro" id="IPR050617">
    <property type="entry name" value="E3_ligase_FN3/SPRY"/>
</dbReference>
<dbReference type="PANTHER" id="PTHR24099">
    <property type="entry name" value="E3 UBIQUITIN-PROTEIN LIGASE TRIM36-RELATED"/>
    <property type="match status" value="1"/>
</dbReference>
<dbReference type="PROSITE" id="PS50853">
    <property type="entry name" value="FN3"/>
    <property type="match status" value="1"/>
</dbReference>
<dbReference type="Pfam" id="PF00622">
    <property type="entry name" value="SPRY"/>
    <property type="match status" value="1"/>
</dbReference>
<dbReference type="GO" id="GO:0007411">
    <property type="term" value="P:axon guidance"/>
    <property type="evidence" value="ECO:0007669"/>
    <property type="project" value="TreeGrafter"/>
</dbReference>
<evidence type="ECO:0000313" key="3">
    <source>
        <dbReference type="EMBL" id="CAH0561185.1"/>
    </source>
</evidence>
<evidence type="ECO:0000313" key="4">
    <source>
        <dbReference type="Proteomes" id="UP001154078"/>
    </source>
</evidence>
<dbReference type="AlphaFoldDB" id="A0A9P0FMA3"/>
<dbReference type="InterPro" id="IPR003649">
    <property type="entry name" value="Bbox_C"/>
</dbReference>
<reference evidence="3" key="1">
    <citation type="submission" date="2021-12" db="EMBL/GenBank/DDBJ databases">
        <authorList>
            <person name="King R."/>
        </authorList>
    </citation>
    <scope>NUCLEOTIDE SEQUENCE</scope>
</reference>
<accession>A0A9P0FMA3</accession>
<dbReference type="PANTHER" id="PTHR24099:SF15">
    <property type="entry name" value="E3 UBIQUITIN-PROTEIN LIGASE TRIM9"/>
    <property type="match status" value="1"/>
</dbReference>
<dbReference type="CDD" id="cd12889">
    <property type="entry name" value="SPRY_PRY_TRIM67_9"/>
    <property type="match status" value="1"/>
</dbReference>